<dbReference type="GeneID" id="36844599"/>
<evidence type="ECO:0000313" key="1">
    <source>
        <dbReference type="EMBL" id="AVK75458.1"/>
    </source>
</evidence>
<reference evidence="1" key="1">
    <citation type="journal article" date="2018" name="Nat. Commun.">
        <title>Diversity and evolution of the emerging Pandoraviridae family.</title>
        <authorList>
            <person name="Legendre M."/>
            <person name="Fabre E."/>
            <person name="Poirot O."/>
            <person name="Jeudy S."/>
            <person name="Lartigue A."/>
            <person name="Alempic J.M."/>
            <person name="Beucher L."/>
            <person name="Philippe N."/>
            <person name="Bertaux L."/>
            <person name="Christo-Foroux E."/>
            <person name="Labadie K."/>
            <person name="Coute Y."/>
            <person name="Abergel C."/>
            <person name="Claverie J.M."/>
        </authorList>
    </citation>
    <scope>NUCLEOTIDE SEQUENCE [LARGE SCALE GENOMIC DNA]</scope>
    <source>
        <strain evidence="1">Quercus</strain>
    </source>
</reference>
<dbReference type="KEGG" id="vg:36844599"/>
<organism evidence="1">
    <name type="scientific">Pandoravirus quercus</name>
    <dbReference type="NCBI Taxonomy" id="2107709"/>
    <lineage>
        <taxon>Viruses</taxon>
        <taxon>Pandoravirus</taxon>
    </lineage>
</organism>
<dbReference type="EMBL" id="MG011689">
    <property type="protein sequence ID" value="AVK75458.1"/>
    <property type="molecule type" value="Genomic_DNA"/>
</dbReference>
<sequence length="341" mass="36216">MDIDGSGPIWPTAAPDLETLWEHAQQPPPDAIEHLIITALSDDAVQAADAIAALCRAAGEDDSRACGALTNTVLNAAAASDSGGQADMDRALAALCTNLSDFQLACTTRKDPEVWMRRYPALAAVRAPAPPQTLADVAFALRRIHAARRCALYALYVSVAALEDVEEPLPAYGAVGLRDLERWARRWQAGGPGTKAVVPPLPLVGPIGEMGPARERMFPVVADIAQATPLSHNGIVTLAYDEGPASLYGQLAQTRSQIAASLANTISHQLTTRLAAAVRATGSSAAVPRPCLDSTLNLFLVYPGTRPAVARHFRRDPNDAIDLGVLLRLPSEEDDEWGMVQ</sequence>
<accession>A0A2U7UAI5</accession>
<dbReference type="Proteomes" id="UP000248852">
    <property type="component" value="Segment"/>
</dbReference>
<gene>
    <name evidence="1" type="ORF">pqer_cds_1036</name>
</gene>
<dbReference type="RefSeq" id="YP_009483727.1">
    <property type="nucleotide sequence ID" value="NC_037667.1"/>
</dbReference>
<proteinExistence type="predicted"/>
<protein>
    <submittedName>
        <fullName evidence="1">Uncharacterized protein</fullName>
    </submittedName>
</protein>
<name>A0A2U7UAI5_9VIRU</name>